<proteinExistence type="inferred from homology"/>
<comment type="subcellular location">
    <subcellularLocation>
        <location evidence="1">Membrane</location>
        <topology evidence="1">Multi-pass membrane protein</topology>
    </subcellularLocation>
</comment>
<evidence type="ECO:0000256" key="2">
    <source>
        <dbReference type="ARBA" id="ARBA00008432"/>
    </source>
</evidence>
<keyword evidence="9" id="KW-1185">Reference proteome</keyword>
<comment type="similarity">
    <text evidence="2">Belongs to the major facilitator superfamily. Nitrate/nitrite porter (TC 2.A.1.8) family.</text>
</comment>
<feature type="region of interest" description="Disordered" evidence="6">
    <location>
        <begin position="33"/>
        <end position="80"/>
    </location>
</feature>
<dbReference type="EMBL" id="JABMIG020000062">
    <property type="protein sequence ID" value="KAL3796582.1"/>
    <property type="molecule type" value="Genomic_DNA"/>
</dbReference>
<evidence type="ECO:0000256" key="7">
    <source>
        <dbReference type="SAM" id="Phobius"/>
    </source>
</evidence>
<dbReference type="PANTHER" id="PTHR23515">
    <property type="entry name" value="HIGH-AFFINITY NITRATE TRANSPORTER 2.3"/>
    <property type="match status" value="1"/>
</dbReference>
<keyword evidence="5 7" id="KW-0472">Membrane</keyword>
<protein>
    <recommendedName>
        <fullName evidence="10">Nitrate/nitrite transporter</fullName>
    </recommendedName>
</protein>
<feature type="transmembrane region" description="Helical" evidence="7">
    <location>
        <begin position="556"/>
        <end position="576"/>
    </location>
</feature>
<dbReference type="GO" id="GO:0015706">
    <property type="term" value="P:nitrate transmembrane transport"/>
    <property type="evidence" value="ECO:0007669"/>
    <property type="project" value="UniProtKB-ARBA"/>
</dbReference>
<dbReference type="InterPro" id="IPR011701">
    <property type="entry name" value="MFS"/>
</dbReference>
<feature type="compositionally biased region" description="Polar residues" evidence="6">
    <location>
        <begin position="299"/>
        <end position="313"/>
    </location>
</feature>
<feature type="transmembrane region" description="Helical" evidence="7">
    <location>
        <begin position="872"/>
        <end position="896"/>
    </location>
</feature>
<feature type="transmembrane region" description="Helical" evidence="7">
    <location>
        <begin position="908"/>
        <end position="929"/>
    </location>
</feature>
<feature type="transmembrane region" description="Helical" evidence="7">
    <location>
        <begin position="779"/>
        <end position="803"/>
    </location>
</feature>
<feature type="region of interest" description="Disordered" evidence="6">
    <location>
        <begin position="231"/>
        <end position="254"/>
    </location>
</feature>
<feature type="region of interest" description="Disordered" evidence="6">
    <location>
        <begin position="161"/>
        <end position="198"/>
    </location>
</feature>
<dbReference type="CDD" id="cd17341">
    <property type="entry name" value="MFS_NRT2_like"/>
    <property type="match status" value="1"/>
</dbReference>
<gene>
    <name evidence="8" type="ORF">HJC23_009713</name>
</gene>
<keyword evidence="3 7" id="KW-0812">Transmembrane</keyword>
<feature type="transmembrane region" description="Helical" evidence="7">
    <location>
        <begin position="935"/>
        <end position="955"/>
    </location>
</feature>
<feature type="transmembrane region" description="Helical" evidence="7">
    <location>
        <begin position="588"/>
        <end position="611"/>
    </location>
</feature>
<name>A0ABD3Q904_9STRA</name>
<feature type="transmembrane region" description="Helical" evidence="7">
    <location>
        <begin position="676"/>
        <end position="699"/>
    </location>
</feature>
<evidence type="ECO:0000313" key="8">
    <source>
        <dbReference type="EMBL" id="KAL3796582.1"/>
    </source>
</evidence>
<evidence type="ECO:0000256" key="6">
    <source>
        <dbReference type="SAM" id="MobiDB-lite"/>
    </source>
</evidence>
<feature type="region of interest" description="Disordered" evidence="6">
    <location>
        <begin position="292"/>
        <end position="329"/>
    </location>
</feature>
<feature type="compositionally biased region" description="Basic residues" evidence="6">
    <location>
        <begin position="188"/>
        <end position="198"/>
    </location>
</feature>
<feature type="transmembrane region" description="Helical" evidence="7">
    <location>
        <begin position="719"/>
        <end position="740"/>
    </location>
</feature>
<dbReference type="Pfam" id="PF07690">
    <property type="entry name" value="MFS_1"/>
    <property type="match status" value="1"/>
</dbReference>
<comment type="caution">
    <text evidence="8">The sequence shown here is derived from an EMBL/GenBank/DDBJ whole genome shotgun (WGS) entry which is preliminary data.</text>
</comment>
<feature type="compositionally biased region" description="Polar residues" evidence="6">
    <location>
        <begin position="62"/>
        <end position="80"/>
    </location>
</feature>
<reference evidence="8 9" key="1">
    <citation type="journal article" date="2020" name="G3 (Bethesda)">
        <title>Improved Reference Genome for Cyclotella cryptica CCMP332, a Model for Cell Wall Morphogenesis, Salinity Adaptation, and Lipid Production in Diatoms (Bacillariophyta).</title>
        <authorList>
            <person name="Roberts W.R."/>
            <person name="Downey K.M."/>
            <person name="Ruck E.C."/>
            <person name="Traller J.C."/>
            <person name="Alverson A.J."/>
        </authorList>
    </citation>
    <scope>NUCLEOTIDE SEQUENCE [LARGE SCALE GENOMIC DNA]</scope>
    <source>
        <strain evidence="8 9">CCMP332</strain>
    </source>
</reference>
<dbReference type="AlphaFoldDB" id="A0ABD3Q904"/>
<dbReference type="Gene3D" id="1.20.1250.20">
    <property type="entry name" value="MFS general substrate transporter like domains"/>
    <property type="match status" value="2"/>
</dbReference>
<dbReference type="InterPro" id="IPR036259">
    <property type="entry name" value="MFS_trans_sf"/>
</dbReference>
<evidence type="ECO:0000313" key="9">
    <source>
        <dbReference type="Proteomes" id="UP001516023"/>
    </source>
</evidence>
<dbReference type="SUPFAM" id="SSF103473">
    <property type="entry name" value="MFS general substrate transporter"/>
    <property type="match status" value="1"/>
</dbReference>
<evidence type="ECO:0000256" key="5">
    <source>
        <dbReference type="ARBA" id="ARBA00023136"/>
    </source>
</evidence>
<feature type="transmembrane region" description="Helical" evidence="7">
    <location>
        <begin position="643"/>
        <end position="664"/>
    </location>
</feature>
<organism evidence="8 9">
    <name type="scientific">Cyclotella cryptica</name>
    <dbReference type="NCBI Taxonomy" id="29204"/>
    <lineage>
        <taxon>Eukaryota</taxon>
        <taxon>Sar</taxon>
        <taxon>Stramenopiles</taxon>
        <taxon>Ochrophyta</taxon>
        <taxon>Bacillariophyta</taxon>
        <taxon>Coscinodiscophyceae</taxon>
        <taxon>Thalassiosirophycidae</taxon>
        <taxon>Stephanodiscales</taxon>
        <taxon>Stephanodiscaceae</taxon>
        <taxon>Cyclotella</taxon>
    </lineage>
</organism>
<evidence type="ECO:0000256" key="4">
    <source>
        <dbReference type="ARBA" id="ARBA00022989"/>
    </source>
</evidence>
<feature type="transmembrane region" description="Helical" evidence="7">
    <location>
        <begin position="809"/>
        <end position="828"/>
    </location>
</feature>
<evidence type="ECO:0008006" key="10">
    <source>
        <dbReference type="Google" id="ProtNLM"/>
    </source>
</evidence>
<dbReference type="GO" id="GO:0016020">
    <property type="term" value="C:membrane"/>
    <property type="evidence" value="ECO:0007669"/>
    <property type="project" value="UniProtKB-SubCell"/>
</dbReference>
<keyword evidence="4 7" id="KW-1133">Transmembrane helix</keyword>
<evidence type="ECO:0000256" key="1">
    <source>
        <dbReference type="ARBA" id="ARBA00004141"/>
    </source>
</evidence>
<evidence type="ECO:0000256" key="3">
    <source>
        <dbReference type="ARBA" id="ARBA00022692"/>
    </source>
</evidence>
<accession>A0ABD3Q904</accession>
<feature type="transmembrane region" description="Helical" evidence="7">
    <location>
        <begin position="849"/>
        <end position="866"/>
    </location>
</feature>
<sequence length="988" mass="108124">MFWPEAPKEQCPLWYKTMAGKSVESHIQGSHHHLETGIDNGENTANAVPNEKFARRRRSSEADMSTNSCSGSVDSTNKQSVSLEDPVAVVESEVTGVASIAVDATGVHDGKVASGDGPSTSYAKSLIFDRGGSNSLFAAGKFYKHNNNYDDNTKKHVLQEPDEVSDISHSESESEEDYTRSGATPGLKRPRFSSHRNSHKNHTICSVITNASDHGSIHSLRENVDRLLMSSANSMGGGGGRTMTDHSRTNGRQCMQKSVSPTVARMLYDENYYKSSDWLRFVPRRNSSFAENESFSSSQDHLSSALGSHSSPGMHQPHHSHGVPLTPDRYYRGFDNTRIRVGFHPGNARRTVVRRQENDHNLHGGEVTSHHGIMTAPPTCGFHVDNFRMRHPNLVIDTPIDEEVAVGGREVPTVLCSNAKTVSSSDVSNMSLLPKEINCDQNNESCQVVPEEEGEQQNPEVVHEVIGSDAKLPPFQSSLRKGAIVRPECPLPTDQNHIDLHSINIPDHIREEQMHLASWDSKYETYACRVDQTQDDRAVEIPLFSMGRPHMRAFHFAWISFFLVFLAWFSIAPLLSEVQESLGLTKEQIWTSSICSVAGGLVTRCIMGVLCDIYGARLMSAAVLFTCGVPTCFTGLVNTSVGLSVLRLVVGIGGSAFVTCQYWTSTMFTREVAGTANALAAGWGNLGGGVTLILTGSILFPLLEWIYRTAGTSMDPSELAWRTSCILPGLLCIGFTFVVIRSSDDSPKGNYQKRKRLGLMQKDSAMSHLKSAVTDLNTWILLIQYGCCFGVELTTSNAIALYFKEEFELSTASAAAVGSVFGWMNLFCRGLGGFLSDVSNAYRGMRGRLFWQHVTFFLEGVFIIVFSRAQTLIGAIAALMTFSVFVQAAEGSTFGIVPYLNPNLTGTVSGVIGAGGNAGAVVFSIIFRQTNYRTAFFYMGVATACTSLLSNFVWIKGYQGLFFKRRLVPQPSPPVNQDVSTQVDAGTS</sequence>
<dbReference type="InterPro" id="IPR044772">
    <property type="entry name" value="NO3_transporter"/>
</dbReference>
<feature type="transmembrane region" description="Helical" evidence="7">
    <location>
        <begin position="618"/>
        <end position="637"/>
    </location>
</feature>
<dbReference type="Proteomes" id="UP001516023">
    <property type="component" value="Unassembled WGS sequence"/>
</dbReference>